<keyword evidence="1" id="KW-1133">Transmembrane helix</keyword>
<evidence type="ECO:0000256" key="1">
    <source>
        <dbReference type="SAM" id="Phobius"/>
    </source>
</evidence>
<gene>
    <name evidence="2" type="ORF">MNBD_BACTEROID03-496</name>
</gene>
<name>A0A3B0T4V7_9ZZZZ</name>
<protein>
    <submittedName>
        <fullName evidence="2">Uncharacterized protein</fullName>
    </submittedName>
</protein>
<keyword evidence="1" id="KW-0812">Transmembrane</keyword>
<evidence type="ECO:0000313" key="2">
    <source>
        <dbReference type="EMBL" id="VAW11103.1"/>
    </source>
</evidence>
<sequence>MTTFFGILFIILGINAVLMFLSLGTTNQKVKKTSGNEVGTSTTKIYPIDLITSKYKKVI</sequence>
<accession>A0A3B0T4V7</accession>
<reference evidence="2" key="1">
    <citation type="submission" date="2018-06" db="EMBL/GenBank/DDBJ databases">
        <authorList>
            <person name="Zhirakovskaya E."/>
        </authorList>
    </citation>
    <scope>NUCLEOTIDE SEQUENCE</scope>
</reference>
<proteinExistence type="predicted"/>
<organism evidence="2">
    <name type="scientific">hydrothermal vent metagenome</name>
    <dbReference type="NCBI Taxonomy" id="652676"/>
    <lineage>
        <taxon>unclassified sequences</taxon>
        <taxon>metagenomes</taxon>
        <taxon>ecological metagenomes</taxon>
    </lineage>
</organism>
<feature type="transmembrane region" description="Helical" evidence="1">
    <location>
        <begin position="6"/>
        <end position="24"/>
    </location>
</feature>
<keyword evidence="1" id="KW-0472">Membrane</keyword>
<dbReference type="EMBL" id="UOEL01000049">
    <property type="protein sequence ID" value="VAW11103.1"/>
    <property type="molecule type" value="Genomic_DNA"/>
</dbReference>
<dbReference type="AlphaFoldDB" id="A0A3B0T4V7"/>